<feature type="compositionally biased region" description="Polar residues" evidence="1">
    <location>
        <begin position="165"/>
        <end position="180"/>
    </location>
</feature>
<feature type="compositionally biased region" description="Basic and acidic residues" evidence="1">
    <location>
        <begin position="151"/>
        <end position="164"/>
    </location>
</feature>
<feature type="region of interest" description="Disordered" evidence="1">
    <location>
        <begin position="671"/>
        <end position="734"/>
    </location>
</feature>
<feature type="compositionally biased region" description="Low complexity" evidence="1">
    <location>
        <begin position="510"/>
        <end position="521"/>
    </location>
</feature>
<feature type="compositionally biased region" description="Basic and acidic residues" evidence="1">
    <location>
        <begin position="1763"/>
        <end position="1780"/>
    </location>
</feature>
<feature type="region of interest" description="Disordered" evidence="1">
    <location>
        <begin position="1857"/>
        <end position="1877"/>
    </location>
</feature>
<feature type="region of interest" description="Disordered" evidence="1">
    <location>
        <begin position="2087"/>
        <end position="2107"/>
    </location>
</feature>
<feature type="region of interest" description="Disordered" evidence="1">
    <location>
        <begin position="58"/>
        <end position="208"/>
    </location>
</feature>
<feature type="region of interest" description="Disordered" evidence="1">
    <location>
        <begin position="493"/>
        <end position="521"/>
    </location>
</feature>
<feature type="region of interest" description="Disordered" evidence="1">
    <location>
        <begin position="1935"/>
        <end position="1975"/>
    </location>
</feature>
<feature type="region of interest" description="Disordered" evidence="1">
    <location>
        <begin position="1633"/>
        <end position="1670"/>
    </location>
</feature>
<reference evidence="2" key="1">
    <citation type="submission" date="2021-02" db="EMBL/GenBank/DDBJ databases">
        <authorList>
            <person name="Bekaert M."/>
        </authorList>
    </citation>
    <scope>NUCLEOTIDE SEQUENCE</scope>
    <source>
        <strain evidence="2">IoA-00</strain>
    </source>
</reference>
<feature type="compositionally biased region" description="Basic and acidic residues" evidence="1">
    <location>
        <begin position="340"/>
        <end position="359"/>
    </location>
</feature>
<feature type="compositionally biased region" description="Basic and acidic residues" evidence="1">
    <location>
        <begin position="123"/>
        <end position="138"/>
    </location>
</feature>
<proteinExistence type="predicted"/>
<feature type="compositionally biased region" description="Basic and acidic residues" evidence="1">
    <location>
        <begin position="804"/>
        <end position="820"/>
    </location>
</feature>
<feature type="compositionally biased region" description="Basic and acidic residues" evidence="1">
    <location>
        <begin position="74"/>
        <end position="115"/>
    </location>
</feature>
<evidence type="ECO:0000313" key="2">
    <source>
        <dbReference type="EMBL" id="CAF2803834.1"/>
    </source>
</evidence>
<feature type="region of interest" description="Disordered" evidence="1">
    <location>
        <begin position="1"/>
        <end position="27"/>
    </location>
</feature>
<evidence type="ECO:0000313" key="3">
    <source>
        <dbReference type="Proteomes" id="UP000675881"/>
    </source>
</evidence>
<protein>
    <submittedName>
        <fullName evidence="2">(salmon louse) hypothetical protein</fullName>
    </submittedName>
</protein>
<accession>A0A7R8CF79</accession>
<feature type="compositionally biased region" description="Polar residues" evidence="1">
    <location>
        <begin position="1286"/>
        <end position="1302"/>
    </location>
</feature>
<feature type="compositionally biased region" description="Polar residues" evidence="1">
    <location>
        <begin position="2087"/>
        <end position="2100"/>
    </location>
</feature>
<dbReference type="EMBL" id="HG994590">
    <property type="protein sequence ID" value="CAF2803834.1"/>
    <property type="molecule type" value="Genomic_DNA"/>
</dbReference>
<evidence type="ECO:0000256" key="1">
    <source>
        <dbReference type="SAM" id="MobiDB-lite"/>
    </source>
</evidence>
<gene>
    <name evidence="2" type="ORF">LSAA_2982</name>
</gene>
<organism evidence="2 3">
    <name type="scientific">Lepeophtheirus salmonis</name>
    <name type="common">Salmon louse</name>
    <name type="synonym">Caligus salmonis</name>
    <dbReference type="NCBI Taxonomy" id="72036"/>
    <lineage>
        <taxon>Eukaryota</taxon>
        <taxon>Metazoa</taxon>
        <taxon>Ecdysozoa</taxon>
        <taxon>Arthropoda</taxon>
        <taxon>Crustacea</taxon>
        <taxon>Multicrustacea</taxon>
        <taxon>Hexanauplia</taxon>
        <taxon>Copepoda</taxon>
        <taxon>Siphonostomatoida</taxon>
        <taxon>Caligidae</taxon>
        <taxon>Lepeophtheirus</taxon>
    </lineage>
</organism>
<feature type="region of interest" description="Disordered" evidence="1">
    <location>
        <begin position="318"/>
        <end position="436"/>
    </location>
</feature>
<feature type="compositionally biased region" description="Basic and acidic residues" evidence="1">
    <location>
        <begin position="1"/>
        <end position="20"/>
    </location>
</feature>
<sequence length="2107" mass="240100">MRAKFEKEQDKQMAKLEKKEEKKKKTHKRNFFKILQKKGKAKSLSDLNENDPLIIKDYNYNEEEEEEDVIVEEDTSKEGEEKDMSMKKDVKELCPETKEEEEKIIVHEELQKEKTPGNQDSSSKLDRKQKYSNEKEGQAESQCLNAPINEKVIHGNSRAEKRQESITGTKTDMAASVSSKVQDDFAAFSNPGGNHNSHHSRLEEEEEIDFTPQNGYILDEQAMEDLGYIAVEDEDDNPSKKKRKSRERRNFKAGLQKSVGNFNSKIRSARLPSPHELKEGYMNSNLHKSFQQPLVARARVEKLDVQKARALLVKHNTPSELAKMKHPLDIPLPKFGGGENKPEKPPKEEEPEKKPKENGFSENHPPAKGGKMQELVKNKTPAELAQLHSITDFPVPSRLANLFHPPPHGPEDTKNKNQSSTSLNKPKEPFKMETIIPSSLRETKLITNVREITDEATLKTRQDLVQNNTPGELSKFRSLSDFPVPTRIENIFKPRSRSSSVTRKNDGRRSSSSVSVRSKSLTRSWSGTIPRSWRETQLLTGVKVDPNQEEIIRRRALIENTSPAELSKITSVADLPVPTALQNIFSGNSSKSEKEVKEGVEKSSKPMNLEEMYNNLPRSLKTELLVKSVENDQELTKKRQKMVESMKPKQLAQIGSLSEFPVPSALENIFKEKDSTATPRPEKKSSEQNTELSRISGFSDFPLPEKIEGFVRPGRRNLKSTKQKDMAKKRSKSWSCLTNPKELYNSLPQSLKSEVLVSVKVEDDEVVQEHKKLIEQNSVAELGKIHGVSDFPIPDKIVNLMKTDPNKTSESRPETPAKSLRENFMDAMPESLKSEVLVRTRNEDPDLLKERQELTRSKTPNELSQISSLSDFPIPTNVENMFKKKEYGENDDEPIAPPRKFKKENLYESLPNSLKTEVLVRSKIEEDPEVLKERQELVRSRTPAELSEIHGFDDIPIPSFLTKRKDDCNDQHSKKDVDEDHKTMYEKMPDSLKTEMLVRARVETPEIQKERSELVKKRTVKELSEIHGLDDIPIPNIQFLKRKDQDNDDVHKGEEEKNKTLYEQIPDSLKTEVLVRSCVEDPQELSQIHGISDFPLPTRIEYAVGRKPRPVERRKKFREKQRSQSAKNLHERMYESIPQSLRTELLVKSLYQDPSVQMEGRRLIQSKSVGELSQIHSLSDFPIPYAVERLISMTENRETEGSSLKRMSLSSISLSRKSLYSALPKSLTAQELRVRSRIEKPEVLKERRELVKTKSVSELATLNSISDFPIPSNVERFIQNRRSKSVDQSRIQINGMESSRPTSPIEKLKDSIPSSMKTELLVSSSVQDPEVSYKRKQLTESTSVHELSQLHGISDFPVPEAIENFVKGRISKNENRTEDLQEEKHIDLYASLPKSLKQEVLVRSLVEENDEEIKKRQALVETKSPAELSQIHSFSEIPVPSRIEAWLSSTDESKLGHPIAPPRSTRSFHELRDNMYETLPKSLKEPTLVRTKVEDPDIQKNRSELTRSKTPSQLAEIHGINELPIPGLWNDGSPKKNYRSTGNISGVEVPKTKQEIKDYVYKTLFPESLVRPCIVRSKVEDQSRLLERQAIQQSKTIHELSKINNLSDFPLPGNIKLPPIPFPSTKGILKIIAPSRKNKKNKATKAETPQDAQENQYNQVDDSPYDHSGITDDEMLRYESSTPAESMTREQDFGYEIISAEEEKAAAQEQERYRESDLFNIDRIPDKFKDDLIESTSPIPPFLPVASATTKTPTTQNTFLEESDMHQTENEDSQLVDHYRGTPPRALGRSKMKNKKKSTKSKTQWSVSTPSPISKNDICLPFPESVPRWMPLHEYKVGSKSPNPTTIDKFTNGACLQSDESPRVEPTYNPKQQSTRPYHAYSEVNKSTNHSLEKSTVFPPMPTPRKRRILYQEISSPHQSDIYDEIQSPDENIRHTSQSLSGRTRCRKNTIPPIACTTNSNSRSRGKTAKKDAQTGTVEIPSTDLQSSATNTEVFHTVQSSLDQTLVQSRPSYEQDDETLADSVVDSMHSCAETLVDEDATLHEDLRDEDIFNNDPYPRTGSVEERLKNETQELSRELLEHVENLRTTLGNMSTRLGTTSPEPPPRK</sequence>
<name>A0A7R8CF79_LEPSM</name>
<feature type="compositionally biased region" description="Basic and acidic residues" evidence="1">
    <location>
        <begin position="832"/>
        <end position="856"/>
    </location>
</feature>
<feature type="compositionally biased region" description="Acidic residues" evidence="1">
    <location>
        <begin position="60"/>
        <end position="73"/>
    </location>
</feature>
<feature type="region of interest" description="Disordered" evidence="1">
    <location>
        <begin position="1761"/>
        <end position="1810"/>
    </location>
</feature>
<feature type="region of interest" description="Disordered" evidence="1">
    <location>
        <begin position="230"/>
        <end position="280"/>
    </location>
</feature>
<feature type="compositionally biased region" description="Basic and acidic residues" evidence="1">
    <location>
        <begin position="671"/>
        <end position="686"/>
    </location>
</feature>
<feature type="compositionally biased region" description="Basic residues" evidence="1">
    <location>
        <begin position="1788"/>
        <end position="1800"/>
    </location>
</feature>
<feature type="compositionally biased region" description="Polar residues" evidence="1">
    <location>
        <begin position="1650"/>
        <end position="1661"/>
    </location>
</feature>
<feature type="region of interest" description="Disordered" evidence="1">
    <location>
        <begin position="1285"/>
        <end position="1311"/>
    </location>
</feature>
<feature type="region of interest" description="Disordered" evidence="1">
    <location>
        <begin position="801"/>
        <end position="820"/>
    </location>
</feature>
<feature type="region of interest" description="Disordered" evidence="1">
    <location>
        <begin position="831"/>
        <end position="871"/>
    </location>
</feature>
<feature type="compositionally biased region" description="Polar residues" evidence="1">
    <location>
        <begin position="857"/>
        <end position="870"/>
    </location>
</feature>
<feature type="compositionally biased region" description="Basic residues" evidence="1">
    <location>
        <begin position="240"/>
        <end position="251"/>
    </location>
</feature>
<dbReference type="OrthoDB" id="10632935at2759"/>
<dbReference type="Proteomes" id="UP000675881">
    <property type="component" value="Chromosome 11"/>
</dbReference>
<keyword evidence="3" id="KW-1185">Reference proteome</keyword>